<organism evidence="1 2">
    <name type="scientific">Pasteurella oralis</name>
    <dbReference type="NCBI Taxonomy" id="1071947"/>
    <lineage>
        <taxon>Bacteria</taxon>
        <taxon>Pseudomonadati</taxon>
        <taxon>Pseudomonadota</taxon>
        <taxon>Gammaproteobacteria</taxon>
        <taxon>Pasteurellales</taxon>
        <taxon>Pasteurellaceae</taxon>
        <taxon>Pasteurella</taxon>
    </lineage>
</organism>
<dbReference type="RefSeq" id="WP_379097393.1">
    <property type="nucleotide sequence ID" value="NZ_JBHUFP010000006.1"/>
</dbReference>
<reference evidence="2" key="1">
    <citation type="journal article" date="2019" name="Int. J. Syst. Evol. Microbiol.">
        <title>The Global Catalogue of Microorganisms (GCM) 10K type strain sequencing project: providing services to taxonomists for standard genome sequencing and annotation.</title>
        <authorList>
            <consortium name="The Broad Institute Genomics Platform"/>
            <consortium name="The Broad Institute Genome Sequencing Center for Infectious Disease"/>
            <person name="Wu L."/>
            <person name="Ma J."/>
        </authorList>
    </citation>
    <scope>NUCLEOTIDE SEQUENCE [LARGE SCALE GENOMIC DNA]</scope>
    <source>
        <strain evidence="2">CCM 7950</strain>
    </source>
</reference>
<proteinExistence type="predicted"/>
<accession>A0ABW4NTI0</accession>
<name>A0ABW4NTI0_9PAST</name>
<dbReference type="EMBL" id="JBHUFP010000006">
    <property type="protein sequence ID" value="MFD1805927.1"/>
    <property type="molecule type" value="Genomic_DNA"/>
</dbReference>
<gene>
    <name evidence="1" type="ORF">ACFSAV_05985</name>
</gene>
<keyword evidence="2" id="KW-1185">Reference proteome</keyword>
<dbReference type="Proteomes" id="UP001597420">
    <property type="component" value="Unassembled WGS sequence"/>
</dbReference>
<protein>
    <recommendedName>
        <fullName evidence="3">Lipoprotein</fullName>
    </recommendedName>
</protein>
<evidence type="ECO:0008006" key="3">
    <source>
        <dbReference type="Google" id="ProtNLM"/>
    </source>
</evidence>
<evidence type="ECO:0000313" key="2">
    <source>
        <dbReference type="Proteomes" id="UP001597420"/>
    </source>
</evidence>
<comment type="caution">
    <text evidence="1">The sequence shown here is derived from an EMBL/GenBank/DDBJ whole genome shotgun (WGS) entry which is preliminary data.</text>
</comment>
<evidence type="ECO:0000313" key="1">
    <source>
        <dbReference type="EMBL" id="MFD1805927.1"/>
    </source>
</evidence>
<sequence length="209" mass="23271">MTLQQLKIVQIVEKDITTETAKEINLTSGENIGDGYKFQLLNDDNMYYGYRLRAAPNKEGSYYELIYATNADLVTNIPNNYTAIYKKNNGFIYSPYSLNSSNNNQKKEGNVELYYNNGNVTGIVYEPTNQTNKIFEITGQNNQLTITSTENISDSGTLISPRQKAAMTVQFVDSSKGASDRKYIIGTTKSTPGGNEVGFSALLFAEKQN</sequence>